<protein>
    <submittedName>
        <fullName evidence="3">ABC transporter substrate-binding protein</fullName>
    </submittedName>
</protein>
<reference evidence="3 4" key="1">
    <citation type="submission" date="2018-05" db="EMBL/GenBank/DDBJ databases">
        <title>Micromonosporas from Atacama Desert.</title>
        <authorList>
            <person name="Carro L."/>
            <person name="Golinska P."/>
            <person name="Klenk H.-P."/>
            <person name="Goodfellow M."/>
        </authorList>
    </citation>
    <scope>NUCLEOTIDE SEQUENCE [LARGE SCALE GENOMIC DNA]</scope>
    <source>
        <strain evidence="3 4">4G51</strain>
    </source>
</reference>
<dbReference type="InterPro" id="IPR005064">
    <property type="entry name" value="BUG"/>
</dbReference>
<proteinExistence type="inferred from homology"/>
<evidence type="ECO:0000313" key="3">
    <source>
        <dbReference type="EMBL" id="PWR06999.1"/>
    </source>
</evidence>
<dbReference type="RefSeq" id="WP_109805781.1">
    <property type="nucleotide sequence ID" value="NZ_QGKS01000493.1"/>
</dbReference>
<evidence type="ECO:0000313" key="4">
    <source>
        <dbReference type="Proteomes" id="UP000246050"/>
    </source>
</evidence>
<dbReference type="SUPFAM" id="SSF53850">
    <property type="entry name" value="Periplasmic binding protein-like II"/>
    <property type="match status" value="1"/>
</dbReference>
<keyword evidence="2" id="KW-0732">Signal</keyword>
<sequence length="338" mass="35694">MKSPVWSRTTSRRRLLAGFAALAVLPVAACSGVQGGKDAAGGNYPTRAVQFTVPFAPGGSSDLISRAAAKAAEKPLGQSVVITNKPGANGAVGDKEVLASAADGYTVGLAVKSLFAITPLAVKDPTAIQVDNMEIVATLNQEDYVLVVNAASPYQTLEDLLKAPTIRYATAGVGTGAQLSQALLFKAANVKATDVPFDGGAPATTALLGNQVEALSASLAETMEQIKAGKLRPLAVFSEKRSTYLPEVPTAKEKGFDVVVDQRRFIIAPKGLPEDVSKALNDAFAEARKDAAYDKFLKDNYMERWEVSDEEARQHLKDAAKQYADLTAKFQLTFGSGK</sequence>
<comment type="similarity">
    <text evidence="1">Belongs to the UPF0065 (bug) family.</text>
</comment>
<feature type="chain" id="PRO_5039508128" evidence="2">
    <location>
        <begin position="30"/>
        <end position="338"/>
    </location>
</feature>
<dbReference type="EMBL" id="QGKS01000493">
    <property type="protein sequence ID" value="PWR06999.1"/>
    <property type="molecule type" value="Genomic_DNA"/>
</dbReference>
<accession>A0A317CX68</accession>
<dbReference type="AlphaFoldDB" id="A0A317CX68"/>
<name>A0A317CX68_9ACTN</name>
<dbReference type="PANTHER" id="PTHR42928:SF5">
    <property type="entry name" value="BLR1237 PROTEIN"/>
    <property type="match status" value="1"/>
</dbReference>
<evidence type="ECO:0000256" key="2">
    <source>
        <dbReference type="SAM" id="SignalP"/>
    </source>
</evidence>
<dbReference type="Pfam" id="PF03401">
    <property type="entry name" value="TctC"/>
    <property type="match status" value="1"/>
</dbReference>
<dbReference type="PIRSF" id="PIRSF017082">
    <property type="entry name" value="YflP"/>
    <property type="match status" value="1"/>
</dbReference>
<dbReference type="CDD" id="cd07012">
    <property type="entry name" value="PBP2_Bug_TTT"/>
    <property type="match status" value="1"/>
</dbReference>
<dbReference type="PANTHER" id="PTHR42928">
    <property type="entry name" value="TRICARBOXYLATE-BINDING PROTEIN"/>
    <property type="match status" value="1"/>
</dbReference>
<organism evidence="3 4">
    <name type="scientific">Micromonospora sicca</name>
    <dbReference type="NCBI Taxonomy" id="2202420"/>
    <lineage>
        <taxon>Bacteria</taxon>
        <taxon>Bacillati</taxon>
        <taxon>Actinomycetota</taxon>
        <taxon>Actinomycetes</taxon>
        <taxon>Micromonosporales</taxon>
        <taxon>Micromonosporaceae</taxon>
        <taxon>Micromonospora</taxon>
    </lineage>
</organism>
<dbReference type="InterPro" id="IPR042100">
    <property type="entry name" value="Bug_dom1"/>
</dbReference>
<comment type="caution">
    <text evidence="3">The sequence shown here is derived from an EMBL/GenBank/DDBJ whole genome shotgun (WGS) entry which is preliminary data.</text>
</comment>
<dbReference type="Proteomes" id="UP000246050">
    <property type="component" value="Unassembled WGS sequence"/>
</dbReference>
<dbReference type="OrthoDB" id="9780943at2"/>
<evidence type="ECO:0000256" key="1">
    <source>
        <dbReference type="ARBA" id="ARBA00006987"/>
    </source>
</evidence>
<gene>
    <name evidence="3" type="ORF">DKT69_35810</name>
</gene>
<dbReference type="Gene3D" id="3.40.190.150">
    <property type="entry name" value="Bordetella uptake gene, domain 1"/>
    <property type="match status" value="1"/>
</dbReference>
<dbReference type="Gene3D" id="3.40.190.10">
    <property type="entry name" value="Periplasmic binding protein-like II"/>
    <property type="match status" value="1"/>
</dbReference>
<feature type="signal peptide" evidence="2">
    <location>
        <begin position="1"/>
        <end position="29"/>
    </location>
</feature>